<organism evidence="1 2">
    <name type="scientific">Pan troglodytes</name>
    <name type="common">Chimpanzee</name>
    <dbReference type="NCBI Taxonomy" id="9598"/>
    <lineage>
        <taxon>Eukaryota</taxon>
        <taxon>Metazoa</taxon>
        <taxon>Chordata</taxon>
        <taxon>Craniata</taxon>
        <taxon>Vertebrata</taxon>
        <taxon>Euteleostomi</taxon>
        <taxon>Mammalia</taxon>
        <taxon>Eutheria</taxon>
        <taxon>Euarchontoglires</taxon>
        <taxon>Primates</taxon>
        <taxon>Haplorrhini</taxon>
        <taxon>Catarrhini</taxon>
        <taxon>Hominidae</taxon>
        <taxon>Pan</taxon>
    </lineage>
</organism>
<sequence>MRQLFKDYEVLGPGLIHHWLPCSSACRRPIVGLRLVILTGGQGAGMAGAVNSERPELAKSTAEVQIQQPDWAITVAGDDGRYASCNSRR</sequence>
<comment type="caution">
    <text evidence="1">The sequence shown here is derived from an EMBL/GenBank/DDBJ whole genome shotgun (WGS) entry which is preliminary data.</text>
</comment>
<name>A0A2J8K8Y4_PANTR</name>
<dbReference type="AlphaFoldDB" id="A0A2J8K8Y4"/>
<dbReference type="EMBL" id="NBAG03000385">
    <property type="protein sequence ID" value="PNI31494.1"/>
    <property type="molecule type" value="Genomic_DNA"/>
</dbReference>
<dbReference type="Proteomes" id="UP000236370">
    <property type="component" value="Unassembled WGS sequence"/>
</dbReference>
<evidence type="ECO:0000313" key="2">
    <source>
        <dbReference type="Proteomes" id="UP000236370"/>
    </source>
</evidence>
<reference evidence="1 2" key="1">
    <citation type="submission" date="2017-12" db="EMBL/GenBank/DDBJ databases">
        <title>High-resolution comparative analysis of great ape genomes.</title>
        <authorList>
            <person name="Pollen A."/>
            <person name="Hastie A."/>
            <person name="Hormozdiari F."/>
            <person name="Dougherty M."/>
            <person name="Liu R."/>
            <person name="Chaisson M."/>
            <person name="Hoppe E."/>
            <person name="Hill C."/>
            <person name="Pang A."/>
            <person name="Hillier L."/>
            <person name="Baker C."/>
            <person name="Armstrong J."/>
            <person name="Shendure J."/>
            <person name="Paten B."/>
            <person name="Wilson R."/>
            <person name="Chao H."/>
            <person name="Schneider V."/>
            <person name="Ventura M."/>
            <person name="Kronenberg Z."/>
            <person name="Murali S."/>
            <person name="Gordon D."/>
            <person name="Cantsilieris S."/>
            <person name="Munson K."/>
            <person name="Nelson B."/>
            <person name="Raja A."/>
            <person name="Underwood J."/>
            <person name="Diekhans M."/>
            <person name="Fiddes I."/>
            <person name="Haussler D."/>
            <person name="Eichler E."/>
        </authorList>
    </citation>
    <scope>NUCLEOTIDE SEQUENCE [LARGE SCALE GENOMIC DNA]</scope>
    <source>
        <strain evidence="1">Yerkes chimp pedigree #C0471</strain>
    </source>
</reference>
<evidence type="ECO:0000313" key="1">
    <source>
        <dbReference type="EMBL" id="PNI31494.1"/>
    </source>
</evidence>
<accession>A0A2J8K8Y4</accession>
<proteinExistence type="predicted"/>
<gene>
    <name evidence="1" type="ORF">CK820_G0040642</name>
</gene>
<protein>
    <submittedName>
        <fullName evidence="1">Uncharacterized protein</fullName>
    </submittedName>
</protein>